<feature type="transmembrane region" description="Helical" evidence="7">
    <location>
        <begin position="180"/>
        <end position="198"/>
    </location>
</feature>
<feature type="domain" description="4Fe-4S ferredoxin-type" evidence="8">
    <location>
        <begin position="222"/>
        <end position="251"/>
    </location>
</feature>
<evidence type="ECO:0000313" key="10">
    <source>
        <dbReference type="Proteomes" id="UP000186102"/>
    </source>
</evidence>
<reference evidence="9 10" key="1">
    <citation type="submission" date="2016-09" db="EMBL/GenBank/DDBJ databases">
        <title>Complete genome of Desulfosporosinus sp. OL.</title>
        <authorList>
            <person name="Mardanov A."/>
            <person name="Beletsky A."/>
            <person name="Panova A."/>
            <person name="Karnachuk O."/>
            <person name="Ravin N."/>
        </authorList>
    </citation>
    <scope>NUCLEOTIDE SEQUENCE [LARGE SCALE GENOMIC DNA]</scope>
    <source>
        <strain evidence="9 10">OL</strain>
    </source>
</reference>
<evidence type="ECO:0000256" key="5">
    <source>
        <dbReference type="ARBA" id="ARBA00023014"/>
    </source>
</evidence>
<dbReference type="InterPro" id="IPR017896">
    <property type="entry name" value="4Fe4S_Fe-S-bd"/>
</dbReference>
<dbReference type="PANTHER" id="PTHR30224:SF4">
    <property type="entry name" value="ELECTRON TRANSPORT PROTEIN YCCM-RELATED"/>
    <property type="match status" value="1"/>
</dbReference>
<feature type="transmembrane region" description="Helical" evidence="7">
    <location>
        <begin position="290"/>
        <end position="310"/>
    </location>
</feature>
<evidence type="ECO:0000256" key="1">
    <source>
        <dbReference type="ARBA" id="ARBA00004236"/>
    </source>
</evidence>
<feature type="transmembrane region" description="Helical" evidence="7">
    <location>
        <begin position="138"/>
        <end position="160"/>
    </location>
</feature>
<accession>A0A1Q8QJ31</accession>
<dbReference type="RefSeq" id="WP_075366950.1">
    <property type="nucleotide sequence ID" value="NZ_MLBF01000060.1"/>
</dbReference>
<keyword evidence="2" id="KW-1003">Cell membrane</keyword>
<keyword evidence="10" id="KW-1185">Reference proteome</keyword>
<dbReference type="AlphaFoldDB" id="A0A1Q8QJ31"/>
<feature type="transmembrane region" description="Helical" evidence="7">
    <location>
        <begin position="75"/>
        <end position="93"/>
    </location>
</feature>
<evidence type="ECO:0000256" key="6">
    <source>
        <dbReference type="ARBA" id="ARBA00023136"/>
    </source>
</evidence>
<keyword evidence="3" id="KW-0479">Metal-binding</keyword>
<dbReference type="PANTHER" id="PTHR30224">
    <property type="entry name" value="ELECTRON TRANSPORT PROTEIN"/>
    <property type="match status" value="1"/>
</dbReference>
<evidence type="ECO:0000256" key="2">
    <source>
        <dbReference type="ARBA" id="ARBA00022475"/>
    </source>
</evidence>
<gene>
    <name evidence="9" type="ORF">DSOL_4628</name>
</gene>
<evidence type="ECO:0000259" key="8">
    <source>
        <dbReference type="PROSITE" id="PS51379"/>
    </source>
</evidence>
<dbReference type="PROSITE" id="PS00198">
    <property type="entry name" value="4FE4S_FER_1"/>
    <property type="match status" value="2"/>
</dbReference>
<dbReference type="GO" id="GO:0046872">
    <property type="term" value="F:metal ion binding"/>
    <property type="evidence" value="ECO:0007669"/>
    <property type="project" value="UniProtKB-KW"/>
</dbReference>
<organism evidence="9 10">
    <name type="scientific">Desulfosporosinus metallidurans</name>
    <dbReference type="NCBI Taxonomy" id="1888891"/>
    <lineage>
        <taxon>Bacteria</taxon>
        <taxon>Bacillati</taxon>
        <taxon>Bacillota</taxon>
        <taxon>Clostridia</taxon>
        <taxon>Eubacteriales</taxon>
        <taxon>Desulfitobacteriaceae</taxon>
        <taxon>Desulfosporosinus</taxon>
    </lineage>
</organism>
<dbReference type="InterPro" id="IPR017900">
    <property type="entry name" value="4Fe4S_Fe_S_CS"/>
</dbReference>
<dbReference type="SUPFAM" id="SSF54862">
    <property type="entry name" value="4Fe-4S ferredoxins"/>
    <property type="match status" value="1"/>
</dbReference>
<evidence type="ECO:0000313" key="9">
    <source>
        <dbReference type="EMBL" id="OLN27278.1"/>
    </source>
</evidence>
<dbReference type="EMBL" id="MLBF01000060">
    <property type="protein sequence ID" value="OLN27278.1"/>
    <property type="molecule type" value="Genomic_DNA"/>
</dbReference>
<keyword evidence="7" id="KW-1133">Transmembrane helix</keyword>
<proteinExistence type="predicted"/>
<feature type="transmembrane region" description="Helical" evidence="7">
    <location>
        <begin position="14"/>
        <end position="37"/>
    </location>
</feature>
<dbReference type="OrthoDB" id="9806398at2"/>
<dbReference type="Pfam" id="PF13237">
    <property type="entry name" value="Fer4_10"/>
    <property type="match status" value="1"/>
</dbReference>
<dbReference type="PROSITE" id="PS51379">
    <property type="entry name" value="4FE4S_FER_2"/>
    <property type="match status" value="2"/>
</dbReference>
<dbReference type="STRING" id="1888891.DSOL_4628"/>
<evidence type="ECO:0000256" key="7">
    <source>
        <dbReference type="SAM" id="Phobius"/>
    </source>
</evidence>
<comment type="subcellular location">
    <subcellularLocation>
        <location evidence="1">Cell membrane</location>
    </subcellularLocation>
</comment>
<comment type="caution">
    <text evidence="9">The sequence shown here is derived from an EMBL/GenBank/DDBJ whole genome shotgun (WGS) entry which is preliminary data.</text>
</comment>
<dbReference type="Gene3D" id="3.30.70.20">
    <property type="match status" value="1"/>
</dbReference>
<dbReference type="InterPro" id="IPR052378">
    <property type="entry name" value="NosR_regulator"/>
</dbReference>
<sequence>MFTRLKKHVSFRHVVQSLFAIIVMYIGITFVIFINQVAGNSLTKLSRPAGVEGFLPISALVGLKAWIATGNFDPIHPAGLVILLTAIIVSLFLKRSFCSWICPIGTLSEGLAKIGKVVFGRNYTITKGLDYFLRSLKYLILVFFVTIIFFGMSGADAAAFVQTPYNMVSDIQMLRFFQHLSVFGITVIGLLVLLSLLYENFWCRYLCPYGGLLGLVSLLSPFKVTRNQTTCIQCGRCTKSCPSQILVEQAERVWSPECTGCLNCVQQCPVKNTLTFTVSKRQRRSLSPRSIAIGLLVMWTLFIAIAKWTGHWETSMTMEMYRALFTR</sequence>
<dbReference type="GO" id="GO:0051536">
    <property type="term" value="F:iron-sulfur cluster binding"/>
    <property type="evidence" value="ECO:0007669"/>
    <property type="project" value="UniProtKB-KW"/>
</dbReference>
<dbReference type="Proteomes" id="UP000186102">
    <property type="component" value="Unassembled WGS sequence"/>
</dbReference>
<evidence type="ECO:0000256" key="4">
    <source>
        <dbReference type="ARBA" id="ARBA00023004"/>
    </source>
</evidence>
<protein>
    <submittedName>
        <fullName evidence="9">Putative iron-sulfur cluster binding protein YccM</fullName>
    </submittedName>
</protein>
<dbReference type="GO" id="GO:0005886">
    <property type="term" value="C:plasma membrane"/>
    <property type="evidence" value="ECO:0007669"/>
    <property type="project" value="UniProtKB-SubCell"/>
</dbReference>
<name>A0A1Q8QJ31_9FIRM</name>
<feature type="domain" description="4Fe-4S ferredoxin-type" evidence="8">
    <location>
        <begin position="253"/>
        <end position="279"/>
    </location>
</feature>
<keyword evidence="6 7" id="KW-0472">Membrane</keyword>
<evidence type="ECO:0000256" key="3">
    <source>
        <dbReference type="ARBA" id="ARBA00022723"/>
    </source>
</evidence>
<keyword evidence="4" id="KW-0408">Iron</keyword>
<keyword evidence="7" id="KW-0812">Transmembrane</keyword>
<dbReference type="Pfam" id="PF12801">
    <property type="entry name" value="Fer4_5"/>
    <property type="match status" value="1"/>
</dbReference>
<keyword evidence="5" id="KW-0411">Iron-sulfur</keyword>